<evidence type="ECO:0000313" key="3">
    <source>
        <dbReference type="EMBL" id="CAJ0690159.1"/>
    </source>
</evidence>
<feature type="domain" description="HTH marR-type" evidence="2">
    <location>
        <begin position="30"/>
        <end position="162"/>
    </location>
</feature>
<dbReference type="InterPro" id="IPR039422">
    <property type="entry name" value="MarR/SlyA-like"/>
</dbReference>
<dbReference type="RefSeq" id="WP_104564931.1">
    <property type="nucleotide sequence ID" value="NZ_CATVXE010000016.1"/>
</dbReference>
<gene>
    <name evidence="4" type="ORF">R77569_03383</name>
    <name evidence="3" type="ORF">R77591_03534</name>
</gene>
<dbReference type="Gene3D" id="1.10.10.10">
    <property type="entry name" value="Winged helix-like DNA-binding domain superfamily/Winged helix DNA-binding domain"/>
    <property type="match status" value="1"/>
</dbReference>
<dbReference type="AlphaFoldDB" id="A0AAD2AV11"/>
<dbReference type="InterPro" id="IPR036390">
    <property type="entry name" value="WH_DNA-bd_sf"/>
</dbReference>
<evidence type="ECO:0000313" key="4">
    <source>
        <dbReference type="EMBL" id="CAJ0882764.1"/>
    </source>
</evidence>
<dbReference type="GO" id="GO:0006950">
    <property type="term" value="P:response to stress"/>
    <property type="evidence" value="ECO:0007669"/>
    <property type="project" value="TreeGrafter"/>
</dbReference>
<dbReference type="GO" id="GO:0003700">
    <property type="term" value="F:DNA-binding transcription factor activity"/>
    <property type="evidence" value="ECO:0007669"/>
    <property type="project" value="InterPro"/>
</dbReference>
<organism evidence="3 5">
    <name type="scientific">Ralstonia mannitolilytica</name>
    <dbReference type="NCBI Taxonomy" id="105219"/>
    <lineage>
        <taxon>Bacteria</taxon>
        <taxon>Pseudomonadati</taxon>
        <taxon>Pseudomonadota</taxon>
        <taxon>Betaproteobacteria</taxon>
        <taxon>Burkholderiales</taxon>
        <taxon>Burkholderiaceae</taxon>
        <taxon>Ralstonia</taxon>
    </lineage>
</organism>
<dbReference type="Pfam" id="PF12802">
    <property type="entry name" value="MarR_2"/>
    <property type="match status" value="1"/>
</dbReference>
<evidence type="ECO:0000259" key="2">
    <source>
        <dbReference type="PROSITE" id="PS50995"/>
    </source>
</evidence>
<feature type="region of interest" description="Disordered" evidence="1">
    <location>
        <begin position="1"/>
        <end position="26"/>
    </location>
</feature>
<dbReference type="InterPro" id="IPR036388">
    <property type="entry name" value="WH-like_DNA-bd_sf"/>
</dbReference>
<accession>A0AAD2AV11</accession>
<dbReference type="Proteomes" id="UP001190452">
    <property type="component" value="Unassembled WGS sequence"/>
</dbReference>
<evidence type="ECO:0000313" key="6">
    <source>
        <dbReference type="Proteomes" id="UP001190452"/>
    </source>
</evidence>
<reference evidence="3 6" key="1">
    <citation type="submission" date="2023-07" db="EMBL/GenBank/DDBJ databases">
        <authorList>
            <person name="Peeters C."/>
        </authorList>
    </citation>
    <scope>NUCLEOTIDE SEQUENCE</scope>
    <source>
        <strain evidence="4 6">R-77569</strain>
        <strain evidence="3">R-77591</strain>
    </source>
</reference>
<dbReference type="PANTHER" id="PTHR33164">
    <property type="entry name" value="TRANSCRIPTIONAL REGULATOR, MARR FAMILY"/>
    <property type="match status" value="1"/>
</dbReference>
<dbReference type="PROSITE" id="PS50995">
    <property type="entry name" value="HTH_MARR_2"/>
    <property type="match status" value="1"/>
</dbReference>
<comment type="caution">
    <text evidence="3">The sequence shown here is derived from an EMBL/GenBank/DDBJ whole genome shotgun (WGS) entry which is preliminary data.</text>
</comment>
<dbReference type="Proteomes" id="UP001190002">
    <property type="component" value="Unassembled WGS sequence"/>
</dbReference>
<keyword evidence="6" id="KW-1185">Reference proteome</keyword>
<proteinExistence type="predicted"/>
<dbReference type="EMBL" id="CATVXE010000016">
    <property type="protein sequence ID" value="CAJ0690159.1"/>
    <property type="molecule type" value="Genomic_DNA"/>
</dbReference>
<evidence type="ECO:0000313" key="5">
    <source>
        <dbReference type="Proteomes" id="UP001190002"/>
    </source>
</evidence>
<sequence length="168" mass="18053">MGKRTTSANVGNDTSSPAIPPLGQGKRGEQGYLGYLLRQASAAHRLRMERAMADVGVTLPQFLVLTMIRAYPGISNADLARLALLTPQTVSVIVANLERSGAIARRPHAVHGRIQHIDVTPEGLALLDACRKCSSGIERELLAGFSPEEEQVVRRWLVHVAVLGGDNA</sequence>
<dbReference type="EMBL" id="CAUDKV010000015">
    <property type="protein sequence ID" value="CAJ0882764.1"/>
    <property type="molecule type" value="Genomic_DNA"/>
</dbReference>
<name>A0AAD2AV11_9RALS</name>
<dbReference type="PANTHER" id="PTHR33164:SF43">
    <property type="entry name" value="HTH-TYPE TRANSCRIPTIONAL REPRESSOR YETL"/>
    <property type="match status" value="1"/>
</dbReference>
<evidence type="ECO:0000256" key="1">
    <source>
        <dbReference type="SAM" id="MobiDB-lite"/>
    </source>
</evidence>
<feature type="compositionally biased region" description="Polar residues" evidence="1">
    <location>
        <begin position="1"/>
        <end position="17"/>
    </location>
</feature>
<dbReference type="SMART" id="SM00347">
    <property type="entry name" value="HTH_MARR"/>
    <property type="match status" value="1"/>
</dbReference>
<protein>
    <submittedName>
        <fullName evidence="3">HTH-type transcriptional regulator</fullName>
    </submittedName>
</protein>
<dbReference type="SUPFAM" id="SSF46785">
    <property type="entry name" value="Winged helix' DNA-binding domain"/>
    <property type="match status" value="1"/>
</dbReference>
<dbReference type="InterPro" id="IPR000835">
    <property type="entry name" value="HTH_MarR-typ"/>
</dbReference>